<dbReference type="RefSeq" id="WP_188389511.1">
    <property type="nucleotide sequence ID" value="NZ_BMFK01000003.1"/>
</dbReference>
<evidence type="ECO:0000313" key="1">
    <source>
        <dbReference type="EMBL" id="GGE78566.1"/>
    </source>
</evidence>
<accession>A0A917AWD1</accession>
<dbReference type="EMBL" id="BMFK01000003">
    <property type="protein sequence ID" value="GGE78566.1"/>
    <property type="molecule type" value="Genomic_DNA"/>
</dbReference>
<reference evidence="1" key="1">
    <citation type="journal article" date="2014" name="Int. J. Syst. Evol. Microbiol.">
        <title>Complete genome sequence of Corynebacterium casei LMG S-19264T (=DSM 44701T), isolated from a smear-ripened cheese.</title>
        <authorList>
            <consortium name="US DOE Joint Genome Institute (JGI-PGF)"/>
            <person name="Walter F."/>
            <person name="Albersmeier A."/>
            <person name="Kalinowski J."/>
            <person name="Ruckert C."/>
        </authorList>
    </citation>
    <scope>NUCLEOTIDE SEQUENCE</scope>
    <source>
        <strain evidence="1">CGMCC 1.12698</strain>
    </source>
</reference>
<organism evidence="1 2">
    <name type="scientific">Priestia taiwanensis</name>
    <dbReference type="NCBI Taxonomy" id="1347902"/>
    <lineage>
        <taxon>Bacteria</taxon>
        <taxon>Bacillati</taxon>
        <taxon>Bacillota</taxon>
        <taxon>Bacilli</taxon>
        <taxon>Bacillales</taxon>
        <taxon>Bacillaceae</taxon>
        <taxon>Priestia</taxon>
    </lineage>
</organism>
<dbReference type="AlphaFoldDB" id="A0A917AWD1"/>
<protein>
    <submittedName>
        <fullName evidence="1">Uncharacterized protein</fullName>
    </submittedName>
</protein>
<evidence type="ECO:0000313" key="2">
    <source>
        <dbReference type="Proteomes" id="UP000605259"/>
    </source>
</evidence>
<reference evidence="1" key="2">
    <citation type="submission" date="2020-09" db="EMBL/GenBank/DDBJ databases">
        <authorList>
            <person name="Sun Q."/>
            <person name="Zhou Y."/>
        </authorList>
    </citation>
    <scope>NUCLEOTIDE SEQUENCE</scope>
    <source>
        <strain evidence="1">CGMCC 1.12698</strain>
    </source>
</reference>
<proteinExistence type="predicted"/>
<comment type="caution">
    <text evidence="1">The sequence shown here is derived from an EMBL/GenBank/DDBJ whole genome shotgun (WGS) entry which is preliminary data.</text>
</comment>
<dbReference type="Proteomes" id="UP000605259">
    <property type="component" value="Unassembled WGS sequence"/>
</dbReference>
<name>A0A917AWD1_9BACI</name>
<keyword evidence="2" id="KW-1185">Reference proteome</keyword>
<gene>
    <name evidence="1" type="ORF">GCM10007140_30210</name>
</gene>
<sequence>METKRTEKLLEIDVSTLREYAEALEKQGYKFHKNERGHRGDFEKDIIAVTVH</sequence>